<dbReference type="STRING" id="1450537.A0A395I5X2"/>
<dbReference type="Gene3D" id="4.10.240.10">
    <property type="entry name" value="Zn(2)-C6 fungal-type DNA-binding domain"/>
    <property type="match status" value="1"/>
</dbReference>
<evidence type="ECO:0000313" key="8">
    <source>
        <dbReference type="EMBL" id="RAL15149.1"/>
    </source>
</evidence>
<dbReference type="SUPFAM" id="SSF57701">
    <property type="entry name" value="Zn2/Cys6 DNA-binding domain"/>
    <property type="match status" value="1"/>
</dbReference>
<feature type="domain" description="Zn(2)-C6 fungal-type" evidence="7">
    <location>
        <begin position="22"/>
        <end position="50"/>
    </location>
</feature>
<keyword evidence="2" id="KW-0862">Zinc</keyword>
<reference evidence="8 9" key="1">
    <citation type="submission" date="2018-02" db="EMBL/GenBank/DDBJ databases">
        <title>The genomes of Aspergillus section Nigri reveals drivers in fungal speciation.</title>
        <authorList>
            <consortium name="DOE Joint Genome Institute"/>
            <person name="Vesth T.C."/>
            <person name="Nybo J."/>
            <person name="Theobald S."/>
            <person name="Brandl J."/>
            <person name="Frisvad J.C."/>
            <person name="Nielsen K.F."/>
            <person name="Lyhne E.K."/>
            <person name="Kogle M.E."/>
            <person name="Kuo A."/>
            <person name="Riley R."/>
            <person name="Clum A."/>
            <person name="Nolan M."/>
            <person name="Lipzen A."/>
            <person name="Salamov A."/>
            <person name="Henrissat B."/>
            <person name="Wiebenga A."/>
            <person name="De vries R.P."/>
            <person name="Grigoriev I.V."/>
            <person name="Mortensen U.H."/>
            <person name="Andersen M.R."/>
            <person name="Baker S.E."/>
        </authorList>
    </citation>
    <scope>NUCLEOTIDE SEQUENCE [LARGE SCALE GENOMIC DNA]</scope>
    <source>
        <strain evidence="8 9">CBS 101889</strain>
    </source>
</reference>
<keyword evidence="4" id="KW-0238">DNA-binding</keyword>
<dbReference type="InterPro" id="IPR052360">
    <property type="entry name" value="Transcr_Regulatory_Proteins"/>
</dbReference>
<evidence type="ECO:0000259" key="7">
    <source>
        <dbReference type="PROSITE" id="PS50048"/>
    </source>
</evidence>
<evidence type="ECO:0000313" key="9">
    <source>
        <dbReference type="Proteomes" id="UP000248961"/>
    </source>
</evidence>
<evidence type="ECO:0000256" key="5">
    <source>
        <dbReference type="ARBA" id="ARBA00023163"/>
    </source>
</evidence>
<dbReference type="PANTHER" id="PTHR36206">
    <property type="entry name" value="ASPERCRYPTIN BIOSYNTHESIS CLUSTER-SPECIFIC TRANSCRIPTION REGULATOR ATNN-RELATED"/>
    <property type="match status" value="1"/>
</dbReference>
<dbReference type="Proteomes" id="UP000248961">
    <property type="component" value="Unassembled WGS sequence"/>
</dbReference>
<dbReference type="VEuPathDB" id="FungiDB:BO97DRAFT_441174"/>
<protein>
    <recommendedName>
        <fullName evidence="7">Zn(2)-C6 fungal-type domain-containing protein</fullName>
    </recommendedName>
</protein>
<keyword evidence="1" id="KW-0479">Metal-binding</keyword>
<dbReference type="InterPro" id="IPR036864">
    <property type="entry name" value="Zn2-C6_fun-type_DNA-bd_sf"/>
</dbReference>
<dbReference type="EMBL" id="KZ824272">
    <property type="protein sequence ID" value="RAL15149.1"/>
    <property type="molecule type" value="Genomic_DNA"/>
</dbReference>
<name>A0A395I5X2_ASPHC</name>
<sequence length="556" mass="62343">MNDADIIASTRQKGRIKRSKLGCRTCRSRRIKCDETPGACKKCISTGRQCDGYDLRIVTHKPFYNTGTVIPRVTIPGILAALNSEERRGFGFFQHCTVPALAGFYDSVLWERLSLQIGHADSAVCHASIALSAVHCAVQGSRSESSTTNARAKAKAQIQSQLWQQFAFEQLGRSFKQLQKRHTSQDPQFTVTVLVCCLLFVALEFTLEHYENAFQHLCSGLQILENQQIRVARGLEPPLEPCLVETFTHLDIQAAFFDVQGRPILSIDDTTLDHTYVTKHQQGGCWTIAGIRRAIEPLAGAVVWFCRRRVTTGYDQSAISDQTRILERVLRFLQFLDSLSHRPGRTLTIKERRCLKLLQLEAYGLKNALLTISLPTRHPRFHDFRDDFETVLFLATEIQCQGSSDLPPICLDLGVVPQLYTIAKRAIDDRQRWQAVRLLQSYPHQEGPWNAHLLARIAIESIYLESLFAEKRAEDATGAVVVTGQSQSNGSLPGFGGFVTISPDQRRARISFRVQGVEKECSFNLDDTCPGTVTAGTSRNGPQQGWHRVLPSHLQL</sequence>
<accession>A0A395I5X2</accession>
<dbReference type="GO" id="GO:0008270">
    <property type="term" value="F:zinc ion binding"/>
    <property type="evidence" value="ECO:0007669"/>
    <property type="project" value="InterPro"/>
</dbReference>
<proteinExistence type="predicted"/>
<keyword evidence="6" id="KW-0539">Nucleus</keyword>
<evidence type="ECO:0000256" key="6">
    <source>
        <dbReference type="ARBA" id="ARBA00023242"/>
    </source>
</evidence>
<dbReference type="PANTHER" id="PTHR36206:SF16">
    <property type="entry name" value="TRANSCRIPTION FACTOR DOMAIN-CONTAINING PROTEIN-RELATED"/>
    <property type="match status" value="1"/>
</dbReference>
<dbReference type="RefSeq" id="XP_025554303.1">
    <property type="nucleotide sequence ID" value="XM_025698141.1"/>
</dbReference>
<keyword evidence="5" id="KW-0804">Transcription</keyword>
<dbReference type="PROSITE" id="PS50048">
    <property type="entry name" value="ZN2_CY6_FUNGAL_2"/>
    <property type="match status" value="1"/>
</dbReference>
<dbReference type="AlphaFoldDB" id="A0A395I5X2"/>
<dbReference type="CDD" id="cd00067">
    <property type="entry name" value="GAL4"/>
    <property type="match status" value="1"/>
</dbReference>
<dbReference type="Pfam" id="PF11951">
    <property type="entry name" value="Fungal_trans_2"/>
    <property type="match status" value="1"/>
</dbReference>
<organism evidence="8 9">
    <name type="scientific">Aspergillus homomorphus (strain CBS 101889)</name>
    <dbReference type="NCBI Taxonomy" id="1450537"/>
    <lineage>
        <taxon>Eukaryota</taxon>
        <taxon>Fungi</taxon>
        <taxon>Dikarya</taxon>
        <taxon>Ascomycota</taxon>
        <taxon>Pezizomycotina</taxon>
        <taxon>Eurotiomycetes</taxon>
        <taxon>Eurotiomycetidae</taxon>
        <taxon>Eurotiales</taxon>
        <taxon>Aspergillaceae</taxon>
        <taxon>Aspergillus</taxon>
        <taxon>Aspergillus subgen. Circumdati</taxon>
    </lineage>
</organism>
<dbReference type="GO" id="GO:0003677">
    <property type="term" value="F:DNA binding"/>
    <property type="evidence" value="ECO:0007669"/>
    <property type="project" value="UniProtKB-KW"/>
</dbReference>
<keyword evidence="3" id="KW-0805">Transcription regulation</keyword>
<dbReference type="InterPro" id="IPR021858">
    <property type="entry name" value="Fun_TF"/>
</dbReference>
<evidence type="ECO:0000256" key="2">
    <source>
        <dbReference type="ARBA" id="ARBA00022833"/>
    </source>
</evidence>
<dbReference type="GeneID" id="37202430"/>
<dbReference type="PROSITE" id="PS00463">
    <property type="entry name" value="ZN2_CY6_FUNGAL_1"/>
    <property type="match status" value="1"/>
</dbReference>
<dbReference type="SMART" id="SM00066">
    <property type="entry name" value="GAL4"/>
    <property type="match status" value="1"/>
</dbReference>
<dbReference type="GO" id="GO:0009893">
    <property type="term" value="P:positive regulation of metabolic process"/>
    <property type="evidence" value="ECO:0007669"/>
    <property type="project" value="UniProtKB-ARBA"/>
</dbReference>
<evidence type="ECO:0000256" key="4">
    <source>
        <dbReference type="ARBA" id="ARBA00023125"/>
    </source>
</evidence>
<dbReference type="GO" id="GO:0000981">
    <property type="term" value="F:DNA-binding transcription factor activity, RNA polymerase II-specific"/>
    <property type="evidence" value="ECO:0007669"/>
    <property type="project" value="InterPro"/>
</dbReference>
<dbReference type="Pfam" id="PF00172">
    <property type="entry name" value="Zn_clus"/>
    <property type="match status" value="1"/>
</dbReference>
<keyword evidence="9" id="KW-1185">Reference proteome</keyword>
<evidence type="ECO:0000256" key="1">
    <source>
        <dbReference type="ARBA" id="ARBA00022723"/>
    </source>
</evidence>
<evidence type="ECO:0000256" key="3">
    <source>
        <dbReference type="ARBA" id="ARBA00023015"/>
    </source>
</evidence>
<dbReference type="OrthoDB" id="3172332at2759"/>
<gene>
    <name evidence="8" type="ORF">BO97DRAFT_441174</name>
</gene>
<dbReference type="InterPro" id="IPR001138">
    <property type="entry name" value="Zn2Cys6_DnaBD"/>
</dbReference>